<organism evidence="5 6">
    <name type="scientific">Sodalis ligni</name>
    <dbReference type="NCBI Taxonomy" id="2697027"/>
    <lineage>
        <taxon>Bacteria</taxon>
        <taxon>Pseudomonadati</taxon>
        <taxon>Pseudomonadota</taxon>
        <taxon>Gammaproteobacteria</taxon>
        <taxon>Enterobacterales</taxon>
        <taxon>Bruguierivoracaceae</taxon>
        <taxon>Sodalis</taxon>
    </lineage>
</organism>
<dbReference type="Gene3D" id="1.10.10.10">
    <property type="entry name" value="Winged helix-like DNA-binding domain superfamily/Winged helix DNA-binding domain"/>
    <property type="match status" value="1"/>
</dbReference>
<name>A0A4R1ND25_9GAMM</name>
<evidence type="ECO:0000313" key="6">
    <source>
        <dbReference type="Proteomes" id="UP000294555"/>
    </source>
</evidence>
<keyword evidence="2" id="KW-0238">DNA-binding</keyword>
<comment type="caution">
    <text evidence="5">The sequence shown here is derived from an EMBL/GenBank/DDBJ whole genome shotgun (WGS) entry which is preliminary data.</text>
</comment>
<dbReference type="PROSITE" id="PS00622">
    <property type="entry name" value="HTH_LUXR_1"/>
    <property type="match status" value="1"/>
</dbReference>
<dbReference type="RefSeq" id="WP_132923449.1">
    <property type="nucleotide sequence ID" value="NZ_SJOI01000001.1"/>
</dbReference>
<keyword evidence="3" id="KW-0804">Transcription</keyword>
<evidence type="ECO:0000256" key="1">
    <source>
        <dbReference type="ARBA" id="ARBA00023015"/>
    </source>
</evidence>
<dbReference type="InterPro" id="IPR036388">
    <property type="entry name" value="WH-like_DNA-bd_sf"/>
</dbReference>
<dbReference type="InterPro" id="IPR005143">
    <property type="entry name" value="TF_LuxR_autoind-bd_dom"/>
</dbReference>
<keyword evidence="6" id="KW-1185">Reference proteome</keyword>
<reference evidence="5 6" key="1">
    <citation type="submission" date="2019-02" db="EMBL/GenBank/DDBJ databases">
        <title>Investigation of anaerobic lignin degradation for improved lignocellulosic biofuels.</title>
        <authorList>
            <person name="Deangelis K."/>
        </authorList>
    </citation>
    <scope>NUCLEOTIDE SEQUENCE [LARGE SCALE GENOMIC DNA]</scope>
    <source>
        <strain evidence="5 6">159R</strain>
    </source>
</reference>
<dbReference type="SUPFAM" id="SSF75516">
    <property type="entry name" value="Pheromone-binding domain of LuxR-like quorum-sensing transcription factors"/>
    <property type="match status" value="1"/>
</dbReference>
<dbReference type="GO" id="GO:0006355">
    <property type="term" value="P:regulation of DNA-templated transcription"/>
    <property type="evidence" value="ECO:0007669"/>
    <property type="project" value="InterPro"/>
</dbReference>
<accession>A0A4R1ND25</accession>
<dbReference type="AlphaFoldDB" id="A0A4R1ND25"/>
<gene>
    <name evidence="5" type="ORF">EZJ58_2811</name>
</gene>
<evidence type="ECO:0000259" key="4">
    <source>
        <dbReference type="PROSITE" id="PS50043"/>
    </source>
</evidence>
<evidence type="ECO:0000256" key="2">
    <source>
        <dbReference type="ARBA" id="ARBA00023125"/>
    </source>
</evidence>
<dbReference type="OrthoDB" id="9774661at2"/>
<evidence type="ECO:0000256" key="3">
    <source>
        <dbReference type="ARBA" id="ARBA00023163"/>
    </source>
</evidence>
<dbReference type="GO" id="GO:0003677">
    <property type="term" value="F:DNA binding"/>
    <property type="evidence" value="ECO:0007669"/>
    <property type="project" value="UniProtKB-KW"/>
</dbReference>
<dbReference type="PRINTS" id="PR00038">
    <property type="entry name" value="HTHLUXR"/>
</dbReference>
<dbReference type="Pfam" id="PF00196">
    <property type="entry name" value="GerE"/>
    <property type="match status" value="1"/>
</dbReference>
<dbReference type="InterPro" id="IPR016032">
    <property type="entry name" value="Sig_transdc_resp-reg_C-effctor"/>
</dbReference>
<dbReference type="InterPro" id="IPR000792">
    <property type="entry name" value="Tscrpt_reg_LuxR_C"/>
</dbReference>
<dbReference type="PANTHER" id="PTHR44688">
    <property type="entry name" value="DNA-BINDING TRANSCRIPTIONAL ACTIVATOR DEVR_DOSR"/>
    <property type="match status" value="1"/>
</dbReference>
<dbReference type="InterPro" id="IPR036693">
    <property type="entry name" value="TF_LuxR_autoind-bd_dom_sf"/>
</dbReference>
<keyword evidence="1" id="KW-0805">Transcription regulation</keyword>
<proteinExistence type="predicted"/>
<dbReference type="Proteomes" id="UP000294555">
    <property type="component" value="Unassembled WGS sequence"/>
</dbReference>
<evidence type="ECO:0000313" key="5">
    <source>
        <dbReference type="EMBL" id="TCL04679.1"/>
    </source>
</evidence>
<dbReference type="SMART" id="SM00421">
    <property type="entry name" value="HTH_LUXR"/>
    <property type="match status" value="1"/>
</dbReference>
<protein>
    <submittedName>
        <fullName evidence="5">LuxR family quorum-sensing system transcriptional regulator ExpR</fullName>
    </submittedName>
</protein>
<dbReference type="PROSITE" id="PS50043">
    <property type="entry name" value="HTH_LUXR_2"/>
    <property type="match status" value="1"/>
</dbReference>
<dbReference type="EMBL" id="SJOI01000001">
    <property type="protein sequence ID" value="TCL04679.1"/>
    <property type="molecule type" value="Genomic_DNA"/>
</dbReference>
<dbReference type="Gene3D" id="3.30.450.80">
    <property type="entry name" value="Transcription factor LuxR-like, autoinducer-binding domain"/>
    <property type="match status" value="1"/>
</dbReference>
<sequence>MLINVKSARDNKHVLITDEINDLIHREINFPEHTRFAYSVINKRHLDQPVIYSNYPTEWINTYINMTLYQHDPVIIIALQRIMPFTWNDKTLSSDDTRHEDIFKVAGKYNISNGHTFPLHDHENNLATLSLYTEGDTDCFQDYVVKNKKNLQQLLLSIHERYIIERRYDRKLFREKLEKELTSREIETLRWASLGKTYNEIAIIMGITESTVKFHIGNLIVKLGVVNAKHAIRKASDLHLLQIYE</sequence>
<dbReference type="PANTHER" id="PTHR44688:SF16">
    <property type="entry name" value="DNA-BINDING TRANSCRIPTIONAL ACTIVATOR DEVR_DOSR"/>
    <property type="match status" value="1"/>
</dbReference>
<feature type="domain" description="HTH luxR-type" evidence="4">
    <location>
        <begin position="174"/>
        <end position="239"/>
    </location>
</feature>
<dbReference type="SUPFAM" id="SSF46894">
    <property type="entry name" value="C-terminal effector domain of the bipartite response regulators"/>
    <property type="match status" value="1"/>
</dbReference>
<dbReference type="Pfam" id="PF03472">
    <property type="entry name" value="Autoind_bind"/>
    <property type="match status" value="1"/>
</dbReference>
<dbReference type="CDD" id="cd06170">
    <property type="entry name" value="LuxR_C_like"/>
    <property type="match status" value="1"/>
</dbReference>